<feature type="region of interest" description="Disordered" evidence="1">
    <location>
        <begin position="408"/>
        <end position="438"/>
    </location>
</feature>
<name>A0A210Q108_MIZYE</name>
<feature type="region of interest" description="Disordered" evidence="1">
    <location>
        <begin position="81"/>
        <end position="104"/>
    </location>
</feature>
<evidence type="ECO:0000256" key="1">
    <source>
        <dbReference type="SAM" id="MobiDB-lite"/>
    </source>
</evidence>
<dbReference type="OrthoDB" id="431287at2759"/>
<comment type="caution">
    <text evidence="2">The sequence shown here is derived from an EMBL/GenBank/DDBJ whole genome shotgun (WGS) entry which is preliminary data.</text>
</comment>
<dbReference type="SUPFAM" id="SSF54236">
    <property type="entry name" value="Ubiquitin-like"/>
    <property type="match status" value="1"/>
</dbReference>
<reference evidence="2 3" key="1">
    <citation type="journal article" date="2017" name="Nat. Ecol. Evol.">
        <title>Scallop genome provides insights into evolution of bilaterian karyotype and development.</title>
        <authorList>
            <person name="Wang S."/>
            <person name="Zhang J."/>
            <person name="Jiao W."/>
            <person name="Li J."/>
            <person name="Xun X."/>
            <person name="Sun Y."/>
            <person name="Guo X."/>
            <person name="Huan P."/>
            <person name="Dong B."/>
            <person name="Zhang L."/>
            <person name="Hu X."/>
            <person name="Sun X."/>
            <person name="Wang J."/>
            <person name="Zhao C."/>
            <person name="Wang Y."/>
            <person name="Wang D."/>
            <person name="Huang X."/>
            <person name="Wang R."/>
            <person name="Lv J."/>
            <person name="Li Y."/>
            <person name="Zhang Z."/>
            <person name="Liu B."/>
            <person name="Lu W."/>
            <person name="Hui Y."/>
            <person name="Liang J."/>
            <person name="Zhou Z."/>
            <person name="Hou R."/>
            <person name="Li X."/>
            <person name="Liu Y."/>
            <person name="Li H."/>
            <person name="Ning X."/>
            <person name="Lin Y."/>
            <person name="Zhao L."/>
            <person name="Xing Q."/>
            <person name="Dou J."/>
            <person name="Li Y."/>
            <person name="Mao J."/>
            <person name="Guo H."/>
            <person name="Dou H."/>
            <person name="Li T."/>
            <person name="Mu C."/>
            <person name="Jiang W."/>
            <person name="Fu Q."/>
            <person name="Fu X."/>
            <person name="Miao Y."/>
            <person name="Liu J."/>
            <person name="Yu Q."/>
            <person name="Li R."/>
            <person name="Liao H."/>
            <person name="Li X."/>
            <person name="Kong Y."/>
            <person name="Jiang Z."/>
            <person name="Chourrout D."/>
            <person name="Li R."/>
            <person name="Bao Z."/>
        </authorList>
    </citation>
    <scope>NUCLEOTIDE SEQUENCE [LARGE SCALE GENOMIC DNA]</scope>
    <source>
        <strain evidence="2 3">PY_sf001</strain>
    </source>
</reference>
<gene>
    <name evidence="2" type="ORF">KP79_PYT24228</name>
</gene>
<feature type="region of interest" description="Disordered" evidence="1">
    <location>
        <begin position="445"/>
        <end position="464"/>
    </location>
</feature>
<keyword evidence="3" id="KW-1185">Reference proteome</keyword>
<feature type="compositionally biased region" description="Basic and acidic residues" evidence="1">
    <location>
        <begin position="425"/>
        <end position="434"/>
    </location>
</feature>
<dbReference type="CDD" id="cd17039">
    <property type="entry name" value="Ubl_ubiquitin_like"/>
    <property type="match status" value="1"/>
</dbReference>
<evidence type="ECO:0000313" key="2">
    <source>
        <dbReference type="EMBL" id="OWF42412.1"/>
    </source>
</evidence>
<organism evidence="2 3">
    <name type="scientific">Mizuhopecten yessoensis</name>
    <name type="common">Japanese scallop</name>
    <name type="synonym">Patinopecten yessoensis</name>
    <dbReference type="NCBI Taxonomy" id="6573"/>
    <lineage>
        <taxon>Eukaryota</taxon>
        <taxon>Metazoa</taxon>
        <taxon>Spiralia</taxon>
        <taxon>Lophotrochozoa</taxon>
        <taxon>Mollusca</taxon>
        <taxon>Bivalvia</taxon>
        <taxon>Autobranchia</taxon>
        <taxon>Pteriomorphia</taxon>
        <taxon>Pectinida</taxon>
        <taxon>Pectinoidea</taxon>
        <taxon>Pectinidae</taxon>
        <taxon>Mizuhopecten</taxon>
    </lineage>
</organism>
<evidence type="ECO:0008006" key="4">
    <source>
        <dbReference type="Google" id="ProtNLM"/>
    </source>
</evidence>
<feature type="compositionally biased region" description="Polar residues" evidence="1">
    <location>
        <begin position="513"/>
        <end position="522"/>
    </location>
</feature>
<accession>A0A210Q108</accession>
<feature type="region of interest" description="Disordered" evidence="1">
    <location>
        <begin position="513"/>
        <end position="536"/>
    </location>
</feature>
<dbReference type="AlphaFoldDB" id="A0A210Q108"/>
<dbReference type="EMBL" id="NEDP02005283">
    <property type="protein sequence ID" value="OWF42412.1"/>
    <property type="molecule type" value="Genomic_DNA"/>
</dbReference>
<sequence length="536" mass="61162">MNQDYGEEVSSETASTLDHSVKNTEVNVLQLKTNVLHAMHSCNGEGYAFVELYCESSIDMVLTLDKQIEVNKAPLQLERSKSSIRKRRQQVTKKQVEHVQTPDSLNSSSFVGYHTYTEYKHDRNKKERGHKPAVISIRKLKKKKPWKKVTMQTPITPPRPRLVKKVPTGFEHSRKRNYHHIIAKCPSITTCVEHRNRKQNSVLNSIPVDSIQNVEEDIIPACGKDASKISTPHTDCGSSSLKTSGYFTFQKRLPLKRVANNPGSQFVQAHVYHNSKYLFDIDVDNNMVFESIQTAICHKHKITSDSFLLFFNGRLLDKTSQTMICNDENIHMTVKGVGGMNEDDRQSSRRRRRLRGAQERIRGATWNRVEDRYSSSGPFEHQHVTRKPVNSSGRRTYFDRWSAENRSASSNRGYLATRSKPITRQTEKTTKPVEDISPSLREISSSLDHLHLTPTPSSRSRRSTITDVDDWLSRGNRTASDYYSSRHFAISPEPVDQQTGNEKAGIASYTKQTANVQEQSQLRRCGSPEQKEGYPL</sequence>
<dbReference type="Proteomes" id="UP000242188">
    <property type="component" value="Unassembled WGS sequence"/>
</dbReference>
<evidence type="ECO:0000313" key="3">
    <source>
        <dbReference type="Proteomes" id="UP000242188"/>
    </source>
</evidence>
<dbReference type="InterPro" id="IPR029071">
    <property type="entry name" value="Ubiquitin-like_domsf"/>
</dbReference>
<proteinExistence type="predicted"/>
<feature type="compositionally biased region" description="Basic residues" evidence="1">
    <location>
        <begin position="82"/>
        <end position="91"/>
    </location>
</feature>
<feature type="region of interest" description="Disordered" evidence="1">
    <location>
        <begin position="336"/>
        <end position="358"/>
    </location>
</feature>
<protein>
    <recommendedName>
        <fullName evidence="4">Ubiquitin-like domain-containing protein</fullName>
    </recommendedName>
</protein>